<organism evidence="1 2">
    <name type="scientific">Pseudonocardia humida</name>
    <dbReference type="NCBI Taxonomy" id="2800819"/>
    <lineage>
        <taxon>Bacteria</taxon>
        <taxon>Bacillati</taxon>
        <taxon>Actinomycetota</taxon>
        <taxon>Actinomycetes</taxon>
        <taxon>Pseudonocardiales</taxon>
        <taxon>Pseudonocardiaceae</taxon>
        <taxon>Pseudonocardia</taxon>
    </lineage>
</organism>
<evidence type="ECO:0000313" key="2">
    <source>
        <dbReference type="Proteomes" id="UP001165283"/>
    </source>
</evidence>
<keyword evidence="2" id="KW-1185">Reference proteome</keyword>
<gene>
    <name evidence="1" type="ORF">KDL28_26310</name>
</gene>
<sequence>MLNPRLAEPGNAAAAGLDPVADYALTPQGWRQLLDRADATPVAHSC</sequence>
<protein>
    <submittedName>
        <fullName evidence="1">Uncharacterized protein</fullName>
    </submittedName>
</protein>
<name>A0ABT1A6E7_9PSEU</name>
<accession>A0ABT1A6E7</accession>
<dbReference type="EMBL" id="JAGSOV010000056">
    <property type="protein sequence ID" value="MCO1658583.1"/>
    <property type="molecule type" value="Genomic_DNA"/>
</dbReference>
<dbReference type="RefSeq" id="WP_252442698.1">
    <property type="nucleotide sequence ID" value="NZ_JAGSOV010000056.1"/>
</dbReference>
<evidence type="ECO:0000313" key="1">
    <source>
        <dbReference type="EMBL" id="MCO1658583.1"/>
    </source>
</evidence>
<proteinExistence type="predicted"/>
<dbReference type="Proteomes" id="UP001165283">
    <property type="component" value="Unassembled WGS sequence"/>
</dbReference>
<comment type="caution">
    <text evidence="1">The sequence shown here is derived from an EMBL/GenBank/DDBJ whole genome shotgun (WGS) entry which is preliminary data.</text>
</comment>
<reference evidence="1" key="1">
    <citation type="submission" date="2021-04" db="EMBL/GenBank/DDBJ databases">
        <title>Pseudonocardia sp. nov., isolated from sandy soil of mangrove forest.</title>
        <authorList>
            <person name="Zan Z."/>
            <person name="Huang R."/>
            <person name="Liu W."/>
        </authorList>
    </citation>
    <scope>NUCLEOTIDE SEQUENCE</scope>
    <source>
        <strain evidence="1">S2-4</strain>
    </source>
</reference>